<protein>
    <recommendedName>
        <fullName evidence="6 7">ATP-dependent Clp protease proteolytic subunit</fullName>
        <ecNumber evidence="6">3.4.21.92</ecNumber>
    </recommendedName>
    <alternativeName>
        <fullName evidence="6">Endopeptidase Clp</fullName>
    </alternativeName>
</protein>
<gene>
    <name evidence="8" type="primary">clpP-3</name>
    <name evidence="6" type="synonym">clpP</name>
    <name evidence="8" type="ORF">HLUCCA11_09410</name>
</gene>
<accession>A0A0P8DGX9</accession>
<evidence type="ECO:0000256" key="4">
    <source>
        <dbReference type="ARBA" id="ARBA00022801"/>
    </source>
</evidence>
<dbReference type="SUPFAM" id="SSF52096">
    <property type="entry name" value="ClpP/crotonase"/>
    <property type="match status" value="1"/>
</dbReference>
<reference evidence="8 9" key="1">
    <citation type="submission" date="2015-09" db="EMBL/GenBank/DDBJ databases">
        <title>Identification and resolution of microdiversity through metagenomic sequencing of parallel consortia.</title>
        <authorList>
            <person name="Nelson W.C."/>
            <person name="Romine M.F."/>
            <person name="Lindemann S.R."/>
        </authorList>
    </citation>
    <scope>NUCLEOTIDE SEQUENCE [LARGE SCALE GENOMIC DNA]</scope>
    <source>
        <strain evidence="8">Ana</strain>
    </source>
</reference>
<dbReference type="PRINTS" id="PR00127">
    <property type="entry name" value="CLPPROTEASEP"/>
</dbReference>
<proteinExistence type="inferred from homology"/>
<comment type="function">
    <text evidence="6">Cleaves peptides in various proteins in a process that requires ATP hydrolysis. Has a chymotrypsin-like activity. Plays a major role in the degradation of misfolded proteins.</text>
</comment>
<organism evidence="8 9">
    <name type="scientific">Phormidesmis priestleyi Ana</name>
    <dbReference type="NCBI Taxonomy" id="1666911"/>
    <lineage>
        <taxon>Bacteria</taxon>
        <taxon>Bacillati</taxon>
        <taxon>Cyanobacteriota</taxon>
        <taxon>Cyanophyceae</taxon>
        <taxon>Leptolyngbyales</taxon>
        <taxon>Leptolyngbyaceae</taxon>
        <taxon>Phormidesmis</taxon>
    </lineage>
</organism>
<dbReference type="GO" id="GO:0005737">
    <property type="term" value="C:cytoplasm"/>
    <property type="evidence" value="ECO:0007669"/>
    <property type="project" value="UniProtKB-SubCell"/>
</dbReference>
<evidence type="ECO:0000256" key="2">
    <source>
        <dbReference type="ARBA" id="ARBA00022490"/>
    </source>
</evidence>
<comment type="subcellular location">
    <subcellularLocation>
        <location evidence="6">Cytoplasm</location>
    </subcellularLocation>
</comment>
<dbReference type="CDD" id="cd07017">
    <property type="entry name" value="S14_ClpP_2"/>
    <property type="match status" value="1"/>
</dbReference>
<dbReference type="EMBL" id="LJZR01000010">
    <property type="protein sequence ID" value="KPQ35775.1"/>
    <property type="molecule type" value="Genomic_DNA"/>
</dbReference>
<comment type="caution">
    <text evidence="6">Lacks conserved residue(s) required for the propagation of feature annotation.</text>
</comment>
<dbReference type="GO" id="GO:0004252">
    <property type="term" value="F:serine-type endopeptidase activity"/>
    <property type="evidence" value="ECO:0007669"/>
    <property type="project" value="UniProtKB-UniRule"/>
</dbReference>
<keyword evidence="2 6" id="KW-0963">Cytoplasm</keyword>
<dbReference type="PANTHER" id="PTHR10381">
    <property type="entry name" value="ATP-DEPENDENT CLP PROTEASE PROTEOLYTIC SUBUNIT"/>
    <property type="match status" value="1"/>
</dbReference>
<evidence type="ECO:0000256" key="5">
    <source>
        <dbReference type="ARBA" id="ARBA00022825"/>
    </source>
</evidence>
<evidence type="ECO:0000313" key="9">
    <source>
        <dbReference type="Proteomes" id="UP000050465"/>
    </source>
</evidence>
<dbReference type="HAMAP" id="MF_00444">
    <property type="entry name" value="ClpP"/>
    <property type="match status" value="1"/>
</dbReference>
<comment type="similarity">
    <text evidence="1 6 7">Belongs to the peptidase S14 family.</text>
</comment>
<dbReference type="InterPro" id="IPR001907">
    <property type="entry name" value="ClpP"/>
</dbReference>
<keyword evidence="4 6" id="KW-0378">Hydrolase</keyword>
<sequence length="223" mass="24300">MSVDGILRVPYNLPGSRSWQWVSVYTRMSQERILFINQPLTDGVANSIVSALLYLESDDNTKPIYLYINSVGDPVMTGQADSSAGMVSIRAGLAVYDTIAYIKSEVVTICMGTAYGMAAVLLSAGAKGKRAALPHTSIALTHPQTLTRGQATDIEIEAEQVLEKRQLIQQILANNTGQSVDKIKRDMERMFYLSPEEAKTYGLIDRVIENPAANVTADAAVEV</sequence>
<comment type="subunit">
    <text evidence="6">Fourteen ClpP subunits assemble into 2 heptameric rings which stack back to back to give a disk-like structure with a central cavity, resembling the structure of eukaryotic proteasomes.</text>
</comment>
<comment type="catalytic activity">
    <reaction evidence="6">
        <text>Hydrolysis of proteins to small peptides in the presence of ATP and magnesium. alpha-casein is the usual test substrate. In the absence of ATP, only oligopeptides shorter than five residues are hydrolyzed (such as succinyl-Leu-Tyr-|-NHMec, and Leu-Tyr-Leu-|-Tyr-Trp, in which cleavage of the -Tyr-|-Leu- and -Tyr-|-Trp bonds also occurs).</text>
        <dbReference type="EC" id="3.4.21.92"/>
    </reaction>
</comment>
<dbReference type="PATRIC" id="fig|1666911.3.peg.679"/>
<comment type="caution">
    <text evidence="8">The sequence shown here is derived from an EMBL/GenBank/DDBJ whole genome shotgun (WGS) entry which is preliminary data.</text>
</comment>
<dbReference type="GO" id="GO:0006515">
    <property type="term" value="P:protein quality control for misfolded or incompletely synthesized proteins"/>
    <property type="evidence" value="ECO:0007669"/>
    <property type="project" value="TreeGrafter"/>
</dbReference>
<evidence type="ECO:0000256" key="7">
    <source>
        <dbReference type="RuleBase" id="RU003567"/>
    </source>
</evidence>
<name>A0A0P8DGX9_9CYAN</name>
<dbReference type="GO" id="GO:0009368">
    <property type="term" value="C:endopeptidase Clp complex"/>
    <property type="evidence" value="ECO:0007669"/>
    <property type="project" value="TreeGrafter"/>
</dbReference>
<keyword evidence="5 6" id="KW-0720">Serine protease</keyword>
<dbReference type="STRING" id="1666911.HLUCCA11_09410"/>
<dbReference type="EC" id="3.4.21.92" evidence="6"/>
<dbReference type="InterPro" id="IPR023562">
    <property type="entry name" value="ClpP/TepA"/>
</dbReference>
<keyword evidence="3 6" id="KW-0645">Protease</keyword>
<dbReference type="Pfam" id="PF00574">
    <property type="entry name" value="CLP_protease"/>
    <property type="match status" value="1"/>
</dbReference>
<dbReference type="AlphaFoldDB" id="A0A0P8DGX9"/>
<dbReference type="GO" id="GO:0004176">
    <property type="term" value="F:ATP-dependent peptidase activity"/>
    <property type="evidence" value="ECO:0007669"/>
    <property type="project" value="InterPro"/>
</dbReference>
<evidence type="ECO:0000256" key="6">
    <source>
        <dbReference type="HAMAP-Rule" id="MF_00444"/>
    </source>
</evidence>
<dbReference type="Gene3D" id="3.90.226.10">
    <property type="entry name" value="2-enoyl-CoA Hydratase, Chain A, domain 1"/>
    <property type="match status" value="1"/>
</dbReference>
<dbReference type="GO" id="GO:0051117">
    <property type="term" value="F:ATPase binding"/>
    <property type="evidence" value="ECO:0007669"/>
    <property type="project" value="TreeGrafter"/>
</dbReference>
<evidence type="ECO:0000313" key="8">
    <source>
        <dbReference type="EMBL" id="KPQ35775.1"/>
    </source>
</evidence>
<dbReference type="PANTHER" id="PTHR10381:SF70">
    <property type="entry name" value="ATP-DEPENDENT CLP PROTEASE PROTEOLYTIC SUBUNIT"/>
    <property type="match status" value="1"/>
</dbReference>
<evidence type="ECO:0000256" key="1">
    <source>
        <dbReference type="ARBA" id="ARBA00007039"/>
    </source>
</evidence>
<dbReference type="Proteomes" id="UP000050465">
    <property type="component" value="Unassembled WGS sequence"/>
</dbReference>
<dbReference type="InterPro" id="IPR029045">
    <property type="entry name" value="ClpP/crotonase-like_dom_sf"/>
</dbReference>
<evidence type="ECO:0000256" key="3">
    <source>
        <dbReference type="ARBA" id="ARBA00022670"/>
    </source>
</evidence>